<dbReference type="EMBL" id="AOGE01000008">
    <property type="protein sequence ID" value="ELT50653.1"/>
    <property type="molecule type" value="Genomic_DNA"/>
</dbReference>
<comment type="caution">
    <text evidence="1">The sequence shown here is derived from an EMBL/GenBank/DDBJ whole genome shotgun (WGS) entry which is preliminary data.</text>
</comment>
<proteinExistence type="predicted"/>
<dbReference type="Proteomes" id="UP000011971">
    <property type="component" value="Unassembled WGS sequence"/>
</dbReference>
<dbReference type="InterPro" id="IPR029055">
    <property type="entry name" value="Ntn_hydrolases_N"/>
</dbReference>
<evidence type="ECO:0008006" key="3">
    <source>
        <dbReference type="Google" id="ProtNLM"/>
    </source>
</evidence>
<organism evidence="1 2">
    <name type="scientific">Brucella intermedia M86</name>
    <dbReference type="NCBI Taxonomy" id="1234597"/>
    <lineage>
        <taxon>Bacteria</taxon>
        <taxon>Pseudomonadati</taxon>
        <taxon>Pseudomonadota</taxon>
        <taxon>Alphaproteobacteria</taxon>
        <taxon>Hyphomicrobiales</taxon>
        <taxon>Brucellaceae</taxon>
        <taxon>Brucella/Ochrobactrum group</taxon>
        <taxon>Brucella</taxon>
    </lineage>
</organism>
<feature type="non-terminal residue" evidence="1">
    <location>
        <position position="70"/>
    </location>
</feature>
<protein>
    <recommendedName>
        <fullName evidence="3">DUF1028 domain-containing protein</fullName>
    </recommendedName>
</protein>
<dbReference type="Pfam" id="PF06267">
    <property type="entry name" value="DUF1028"/>
    <property type="match status" value="1"/>
</dbReference>
<name>M5JS01_9HYPH</name>
<dbReference type="RefSeq" id="WP_006470584.1">
    <property type="nucleotide sequence ID" value="NZ_AOGE01000008.1"/>
</dbReference>
<dbReference type="Gene3D" id="3.60.20.10">
    <property type="entry name" value="Glutamine Phosphoribosylpyrophosphate, subunit 1, domain 1"/>
    <property type="match status" value="1"/>
</dbReference>
<accession>M5JS01</accession>
<dbReference type="PANTHER" id="PTHR39328:SF1">
    <property type="entry name" value="BLL2871 PROTEIN"/>
    <property type="match status" value="1"/>
</dbReference>
<dbReference type="SUPFAM" id="SSF56235">
    <property type="entry name" value="N-terminal nucleophile aminohydrolases (Ntn hydrolases)"/>
    <property type="match status" value="1"/>
</dbReference>
<dbReference type="InterPro" id="IPR010430">
    <property type="entry name" value="DUF1028"/>
</dbReference>
<dbReference type="OrthoDB" id="9790012at2"/>
<dbReference type="AlphaFoldDB" id="M5JS01"/>
<sequence>MTFSLAARDPKTGMFGVSIATSAVAVGNRCPWVRAGVGAVTTQHRTDIRSGSVGIELLTKGFTARQTVDF</sequence>
<dbReference type="PANTHER" id="PTHR39328">
    <property type="entry name" value="BLL2871 PROTEIN"/>
    <property type="match status" value="1"/>
</dbReference>
<evidence type="ECO:0000313" key="1">
    <source>
        <dbReference type="EMBL" id="ELT50653.1"/>
    </source>
</evidence>
<evidence type="ECO:0000313" key="2">
    <source>
        <dbReference type="Proteomes" id="UP000011971"/>
    </source>
</evidence>
<gene>
    <name evidence="1" type="ORF">D584_02823</name>
</gene>
<reference evidence="1 2" key="1">
    <citation type="journal article" date="2013" name="Gut Pathog.">
        <title>Draft genome of Ochrobactrum intermedium strain M86 isolated from non-ulcer dyspeptic individual from India.</title>
        <authorList>
            <person name="Kulkarni G."/>
            <person name="Dhotre D."/>
            <person name="Dharne M."/>
            <person name="Shetty S."/>
            <person name="Chowdhury S."/>
            <person name="Misra V."/>
            <person name="Misra S."/>
            <person name="Patole M."/>
            <person name="Shouche Y."/>
        </authorList>
    </citation>
    <scope>NUCLEOTIDE SEQUENCE [LARGE SCALE GENOMIC DNA]</scope>
    <source>
        <strain evidence="1 2">M86</strain>
    </source>
</reference>